<dbReference type="InterPro" id="IPR036812">
    <property type="entry name" value="NAD(P)_OxRdtase_dom_sf"/>
</dbReference>
<proteinExistence type="predicted"/>
<dbReference type="Proteomes" id="UP001595816">
    <property type="component" value="Unassembled WGS sequence"/>
</dbReference>
<dbReference type="PANTHER" id="PTHR42686">
    <property type="entry name" value="GH17980P-RELATED"/>
    <property type="match status" value="1"/>
</dbReference>
<evidence type="ECO:0000313" key="2">
    <source>
        <dbReference type="EMBL" id="MFC4134493.1"/>
    </source>
</evidence>
<feature type="domain" description="NADP-dependent oxidoreductase" evidence="1">
    <location>
        <begin position="14"/>
        <end position="306"/>
    </location>
</feature>
<dbReference type="EMBL" id="JBHSAY010000015">
    <property type="protein sequence ID" value="MFC4134493.1"/>
    <property type="molecule type" value="Genomic_DNA"/>
</dbReference>
<evidence type="ECO:0000259" key="1">
    <source>
        <dbReference type="Pfam" id="PF00248"/>
    </source>
</evidence>
<dbReference type="RefSeq" id="WP_253761358.1">
    <property type="nucleotide sequence ID" value="NZ_JAMZDZ010000001.1"/>
</dbReference>
<comment type="caution">
    <text evidence="2">The sequence shown here is derived from an EMBL/GenBank/DDBJ whole genome shotgun (WGS) entry which is preliminary data.</text>
</comment>
<protein>
    <submittedName>
        <fullName evidence="2">Aldo/keto reductase</fullName>
    </submittedName>
</protein>
<accession>A0ABV8LVY6</accession>
<dbReference type="PANTHER" id="PTHR42686:SF1">
    <property type="entry name" value="GH17980P-RELATED"/>
    <property type="match status" value="1"/>
</dbReference>
<evidence type="ECO:0000313" key="3">
    <source>
        <dbReference type="Proteomes" id="UP001595816"/>
    </source>
</evidence>
<gene>
    <name evidence="2" type="ORF">ACFOZ4_28105</name>
</gene>
<reference evidence="3" key="1">
    <citation type="journal article" date="2019" name="Int. J. Syst. Evol. Microbiol.">
        <title>The Global Catalogue of Microorganisms (GCM) 10K type strain sequencing project: providing services to taxonomists for standard genome sequencing and annotation.</title>
        <authorList>
            <consortium name="The Broad Institute Genomics Platform"/>
            <consortium name="The Broad Institute Genome Sequencing Center for Infectious Disease"/>
            <person name="Wu L."/>
            <person name="Ma J."/>
        </authorList>
    </citation>
    <scope>NUCLEOTIDE SEQUENCE [LARGE SCALE GENOMIC DNA]</scope>
    <source>
        <strain evidence="3">CGMCC 4.7289</strain>
    </source>
</reference>
<dbReference type="Gene3D" id="3.20.20.100">
    <property type="entry name" value="NADP-dependent oxidoreductase domain"/>
    <property type="match status" value="1"/>
</dbReference>
<dbReference type="InterPro" id="IPR023210">
    <property type="entry name" value="NADP_OxRdtase_dom"/>
</dbReference>
<organism evidence="2 3">
    <name type="scientific">Hamadaea flava</name>
    <dbReference type="NCBI Taxonomy" id="1742688"/>
    <lineage>
        <taxon>Bacteria</taxon>
        <taxon>Bacillati</taxon>
        <taxon>Actinomycetota</taxon>
        <taxon>Actinomycetes</taxon>
        <taxon>Micromonosporales</taxon>
        <taxon>Micromonosporaceae</taxon>
        <taxon>Hamadaea</taxon>
    </lineage>
</organism>
<dbReference type="InterPro" id="IPR020471">
    <property type="entry name" value="AKR"/>
</dbReference>
<dbReference type="SUPFAM" id="SSF51430">
    <property type="entry name" value="NAD(P)-linked oxidoreductase"/>
    <property type="match status" value="1"/>
</dbReference>
<name>A0ABV8LVY6_9ACTN</name>
<dbReference type="CDD" id="cd19152">
    <property type="entry name" value="AKR_AKR15A"/>
    <property type="match status" value="1"/>
</dbReference>
<sequence length="309" mass="33617">MQVELGRTGLTVTRLGLGLAPIGGLYADVSEHQARQTVDRAWDRGIRLFDTAPFYGYGRSELRSGEALRDRGAHVLSTKVGRVLERQDDGDTDPDVWVGVDPTVRPVFDFSAAGVRRSFEDSLRRLGRDRMDVVHLHDPDDHLEQAVAEAYPELVRLRDEGLITAIGAGANSVEVLAYLVERVDLDVVLMAGRYTLLDRSGTDLLDRAADRGVAVIAAGVFNSGILADPQPGSTFNYAAADEELLNRALRLKRLAEEHGVPLRAAAVQFPLRHPAIAAVLVGLRSPEEVDDAADMIEAAVPDELWAVIA</sequence>
<dbReference type="Pfam" id="PF00248">
    <property type="entry name" value="Aldo_ket_red"/>
    <property type="match status" value="1"/>
</dbReference>
<keyword evidence="3" id="KW-1185">Reference proteome</keyword>